<proteinExistence type="predicted"/>
<evidence type="ECO:0000313" key="1">
    <source>
        <dbReference type="EMBL" id="GAA4782208.1"/>
    </source>
</evidence>
<name>A0ABP9AJ49_9SPHI</name>
<organism evidence="1 2">
    <name type="scientific">Olivibacter ginsenosidimutans</name>
    <dbReference type="NCBI Taxonomy" id="1176537"/>
    <lineage>
        <taxon>Bacteria</taxon>
        <taxon>Pseudomonadati</taxon>
        <taxon>Bacteroidota</taxon>
        <taxon>Sphingobacteriia</taxon>
        <taxon>Sphingobacteriales</taxon>
        <taxon>Sphingobacteriaceae</taxon>
        <taxon>Olivibacter</taxon>
    </lineage>
</organism>
<accession>A0ABP9AJ49</accession>
<reference evidence="2" key="1">
    <citation type="journal article" date="2019" name="Int. J. Syst. Evol. Microbiol.">
        <title>The Global Catalogue of Microorganisms (GCM) 10K type strain sequencing project: providing services to taxonomists for standard genome sequencing and annotation.</title>
        <authorList>
            <consortium name="The Broad Institute Genomics Platform"/>
            <consortium name="The Broad Institute Genome Sequencing Center for Infectious Disease"/>
            <person name="Wu L."/>
            <person name="Ma J."/>
        </authorList>
    </citation>
    <scope>NUCLEOTIDE SEQUENCE [LARGE SCALE GENOMIC DNA]</scope>
    <source>
        <strain evidence="2">JCM 18200</strain>
    </source>
</reference>
<sequence length="139" mass="16297">MNKLTLKYELAIDFNLIAITSPLKDYRLCYFINKVTALDLRKIGDHEIWINPQQTFYFGRFTYEDVINETAYFLLNNKGIEGGILIPEMKATDFFLLIQNAIDEDLLQWQISQINHLREVVVATEINPHKLKSKENLVF</sequence>
<keyword evidence="2" id="KW-1185">Reference proteome</keyword>
<protein>
    <submittedName>
        <fullName evidence="1">IPExxxVDY family protein</fullName>
    </submittedName>
</protein>
<evidence type="ECO:0000313" key="2">
    <source>
        <dbReference type="Proteomes" id="UP001501411"/>
    </source>
</evidence>
<dbReference type="NCBIfam" id="NF033205">
    <property type="entry name" value="IPExxxVDY"/>
    <property type="match status" value="1"/>
</dbReference>
<comment type="caution">
    <text evidence="1">The sequence shown here is derived from an EMBL/GenBank/DDBJ whole genome shotgun (WGS) entry which is preliminary data.</text>
</comment>
<dbReference type="EMBL" id="BAABIQ010000005">
    <property type="protein sequence ID" value="GAA4782208.1"/>
    <property type="molecule type" value="Genomic_DNA"/>
</dbReference>
<dbReference type="InterPro" id="IPR047690">
    <property type="entry name" value="IPExxxVDY_fam"/>
</dbReference>
<dbReference type="RefSeq" id="WP_345230354.1">
    <property type="nucleotide sequence ID" value="NZ_BAABIQ010000005.1"/>
</dbReference>
<dbReference type="Proteomes" id="UP001501411">
    <property type="component" value="Unassembled WGS sequence"/>
</dbReference>
<gene>
    <name evidence="1" type="ORF">GCM10023231_07300</name>
</gene>